<gene>
    <name evidence="2" type="ORF">P0Y49_14185</name>
</gene>
<protein>
    <submittedName>
        <fullName evidence="2">Uncharacterized protein</fullName>
    </submittedName>
</protein>
<accession>A0AAJ5W4Q8</accession>
<evidence type="ECO:0000313" key="3">
    <source>
        <dbReference type="Proteomes" id="UP001214530"/>
    </source>
</evidence>
<evidence type="ECO:0000256" key="1">
    <source>
        <dbReference type="SAM" id="MobiDB-lite"/>
    </source>
</evidence>
<reference evidence="2" key="1">
    <citation type="submission" date="2023-03" db="EMBL/GenBank/DDBJ databases">
        <title>Andean soil-derived lignocellulolytic bacterial consortium as a source of novel taxa and putative plastic-active enzymes.</title>
        <authorList>
            <person name="Diaz-Garcia L."/>
            <person name="Chuvochina M."/>
            <person name="Feuerriegel G."/>
            <person name="Bunk B."/>
            <person name="Sproer C."/>
            <person name="Streit W.R."/>
            <person name="Rodriguez L.M."/>
            <person name="Overmann J."/>
            <person name="Jimenez D.J."/>
        </authorList>
    </citation>
    <scope>NUCLEOTIDE SEQUENCE</scope>
    <source>
        <strain evidence="2">MAG 3858</strain>
    </source>
</reference>
<feature type="region of interest" description="Disordered" evidence="1">
    <location>
        <begin position="1"/>
        <end position="26"/>
    </location>
</feature>
<name>A0AAJ5W4Q8_9SPHI</name>
<dbReference type="EMBL" id="CP119313">
    <property type="protein sequence ID" value="WEK17947.1"/>
    <property type="molecule type" value="Genomic_DNA"/>
</dbReference>
<feature type="compositionally biased region" description="Basic residues" evidence="1">
    <location>
        <begin position="15"/>
        <end position="26"/>
    </location>
</feature>
<proteinExistence type="predicted"/>
<organism evidence="2 3">
    <name type="scientific">Candidatus Pedobacter colombiensis</name>
    <dbReference type="NCBI Taxonomy" id="3121371"/>
    <lineage>
        <taxon>Bacteria</taxon>
        <taxon>Pseudomonadati</taxon>
        <taxon>Bacteroidota</taxon>
        <taxon>Sphingobacteriia</taxon>
        <taxon>Sphingobacteriales</taxon>
        <taxon>Sphingobacteriaceae</taxon>
        <taxon>Pedobacter</taxon>
    </lineage>
</organism>
<evidence type="ECO:0000313" key="2">
    <source>
        <dbReference type="EMBL" id="WEK17947.1"/>
    </source>
</evidence>
<sequence>METLQKYRPLSQSVRRNKERSTGAKRKIKERTDLPATNGFLKSRFVPMVMGKASLKDWKQTQQDFFSSYHHFVDAKGITPIDYAKQVFPFNIALAYRQVKDYMEQNYFLKEILITENSNSSCCITTVEAYDTNMTLYYVPLRPLFRLQKDKSKRLACDLLLSVCAYLMNVAHIPSYHRGDYIATCYEMIKESTASEPEDWFSKAEYNSALSEFKEADYFGKRLGRQLANTCHLQQWQKRLDMFKINDGWDATVFMVSEKAHRLYLDYPNQKFYENINPELFFAKEDERTRADEYISFTWSESGWLFDELFEMVNSDLQENGIVDEPLQLKTFDKPGGSNYNNLDFEKRLFELLSNLSEILYNLSDE</sequence>
<dbReference type="AlphaFoldDB" id="A0AAJ5W4Q8"/>
<dbReference type="Proteomes" id="UP001214530">
    <property type="component" value="Chromosome"/>
</dbReference>